<accession>A0ACB9JI15</accession>
<organism evidence="1 2">
    <name type="scientific">Smallanthus sonchifolius</name>
    <dbReference type="NCBI Taxonomy" id="185202"/>
    <lineage>
        <taxon>Eukaryota</taxon>
        <taxon>Viridiplantae</taxon>
        <taxon>Streptophyta</taxon>
        <taxon>Embryophyta</taxon>
        <taxon>Tracheophyta</taxon>
        <taxon>Spermatophyta</taxon>
        <taxon>Magnoliopsida</taxon>
        <taxon>eudicotyledons</taxon>
        <taxon>Gunneridae</taxon>
        <taxon>Pentapetalae</taxon>
        <taxon>asterids</taxon>
        <taxon>campanulids</taxon>
        <taxon>Asterales</taxon>
        <taxon>Asteraceae</taxon>
        <taxon>Asteroideae</taxon>
        <taxon>Heliantheae alliance</taxon>
        <taxon>Millerieae</taxon>
        <taxon>Smallanthus</taxon>
    </lineage>
</organism>
<name>A0ACB9JI15_9ASTR</name>
<proteinExistence type="predicted"/>
<reference evidence="1 2" key="2">
    <citation type="journal article" date="2022" name="Mol. Ecol. Resour.">
        <title>The genomes of chicory, endive, great burdock and yacon provide insights into Asteraceae paleo-polyploidization history and plant inulin production.</title>
        <authorList>
            <person name="Fan W."/>
            <person name="Wang S."/>
            <person name="Wang H."/>
            <person name="Wang A."/>
            <person name="Jiang F."/>
            <person name="Liu H."/>
            <person name="Zhao H."/>
            <person name="Xu D."/>
            <person name="Zhang Y."/>
        </authorList>
    </citation>
    <scope>NUCLEOTIDE SEQUENCE [LARGE SCALE GENOMIC DNA]</scope>
    <source>
        <strain evidence="2">cv. Yunnan</strain>
        <tissue evidence="1">Leaves</tissue>
    </source>
</reference>
<dbReference type="EMBL" id="CM042021">
    <property type="protein sequence ID" value="KAI3819371.1"/>
    <property type="molecule type" value="Genomic_DNA"/>
</dbReference>
<gene>
    <name evidence="1" type="ORF">L1987_13200</name>
</gene>
<sequence length="323" mass="34387">MESTGRVMCMGTRVFTRFSVTTRGKQGLRDHRVRDGLGSPETGPTKGNRVACGITRVKVDLQKVMVGQSIVTSPCLGGLTSGDKAQIRGRHLHNKLDEPYESNQTSGSDRVTRVCGSFRGLRCIGPTQRGGVAFLGGSIRVKGPNIGTGCDESHADGEWSISKAGSRGDGGLPRDMLQILAKIIMGGFLKPSLLACEAKPEQVGGLLLRCLLHHVEVLGLQSGPTLVHSGYVDKAAMKGGLGWKKGTMHEPSRWNFNNKTVVVPSRVDRGSVTKGALFPYGNRGGDVNGNAPGSVHGSIDTDVWTMCLHGPDEGCVLGHRDHD</sequence>
<keyword evidence="2" id="KW-1185">Reference proteome</keyword>
<evidence type="ECO:0000313" key="1">
    <source>
        <dbReference type="EMBL" id="KAI3819371.1"/>
    </source>
</evidence>
<comment type="caution">
    <text evidence="1">The sequence shown here is derived from an EMBL/GenBank/DDBJ whole genome shotgun (WGS) entry which is preliminary data.</text>
</comment>
<reference evidence="2" key="1">
    <citation type="journal article" date="2022" name="Mol. Ecol. Resour.">
        <title>The genomes of chicory, endive, great burdock and yacon provide insights into Asteraceae palaeo-polyploidization history and plant inulin production.</title>
        <authorList>
            <person name="Fan W."/>
            <person name="Wang S."/>
            <person name="Wang H."/>
            <person name="Wang A."/>
            <person name="Jiang F."/>
            <person name="Liu H."/>
            <person name="Zhao H."/>
            <person name="Xu D."/>
            <person name="Zhang Y."/>
        </authorList>
    </citation>
    <scope>NUCLEOTIDE SEQUENCE [LARGE SCALE GENOMIC DNA]</scope>
    <source>
        <strain evidence="2">cv. Yunnan</strain>
    </source>
</reference>
<protein>
    <submittedName>
        <fullName evidence="1">Uncharacterized protein</fullName>
    </submittedName>
</protein>
<evidence type="ECO:0000313" key="2">
    <source>
        <dbReference type="Proteomes" id="UP001056120"/>
    </source>
</evidence>
<dbReference type="Proteomes" id="UP001056120">
    <property type="component" value="Linkage Group LG04"/>
</dbReference>